<evidence type="ECO:0000256" key="1">
    <source>
        <dbReference type="ARBA" id="ARBA00004141"/>
    </source>
</evidence>
<dbReference type="GO" id="GO:0043682">
    <property type="term" value="F:P-type divalent copper transporter activity"/>
    <property type="evidence" value="ECO:0007669"/>
    <property type="project" value="TreeGrafter"/>
</dbReference>
<feature type="transmembrane region" description="Helical" evidence="9">
    <location>
        <begin position="188"/>
        <end position="207"/>
    </location>
</feature>
<dbReference type="Pfam" id="PF00403">
    <property type="entry name" value="HMA"/>
    <property type="match status" value="1"/>
</dbReference>
<sequence length="768" mass="80755">GMSCGGCAASVKRILENQPEVASASVNLATETAVVWTVPEVQATKNWIKDFGENLASHLTSCGFTSSVRDVTAQKGNRSSQKKREERLAHLKDSGYRLAMSWTLCAACLVGHASHFLVAMAPSWMHMFHSTGFHVTLSLIALAGPGCQILVDGWKSLCRQAPNMNTLVGLGAVSSFIISSIATLIPSLGWRAFFEEPIMLLGFVLLGKNLEERAKLKASSDMTALLNFLPSKAHLLVGSSSEGALPTVEVPCSSLSVGDHIVVLPGDHIPADGTVRGGKSAVDESSLTGEPLPVIKQPGDEVIAGTVNFNGTLTVEVRRPGGETVMGDIVKMVEDAQNRQAPVQRLADKVAGRFSYGVMVLSAATFAFWNMFGTKLFPSVVPHGSAALLALQLSCNVLVIACPCALGLATPTAVLVGTSLGAMQGLLIRGGDILEKFSSVDTIVFDKTGMLTAGKAVVTKAVAIGNEESENVFPINEAIVRKCKLPNWSKLEIFRLAAAVEANSLHPIAKAVVQAARSAGCETAMAKDGTFAQEPGCGATAIVEEKRVSVGTFEWLCRQGVKYGDPPSLEVSNDQTVVYVGVDDSLIGAIYMVDKVREDASTVVESLAQLGISTHVLSGDKNTTAEYVAAMVGIEKEKVLGGVKPDEKANFIAKLRKENRNVAMVGDGINDAAALACSDVGIAMGGGVGAASDVASIVLMGDKLTQILDASELSKKTMRKIKQNLWWPFMYNIVGILVAAGVLLPVTGSMLTPSIAGALMGISSLGVM</sequence>
<keyword evidence="4 9" id="KW-0547">Nucleotide-binding</keyword>
<evidence type="ECO:0000256" key="9">
    <source>
        <dbReference type="RuleBase" id="RU362081"/>
    </source>
</evidence>
<evidence type="ECO:0000256" key="4">
    <source>
        <dbReference type="ARBA" id="ARBA00022741"/>
    </source>
</evidence>
<dbReference type="FunFam" id="3.30.70.100:FF:000047">
    <property type="entry name" value="Copper-transporting ATPase PAA1, chloroplastic"/>
    <property type="match status" value="1"/>
</dbReference>
<keyword evidence="6" id="KW-1278">Translocase</keyword>
<dbReference type="PROSITE" id="PS50846">
    <property type="entry name" value="HMA_2"/>
    <property type="match status" value="1"/>
</dbReference>
<dbReference type="NCBIfam" id="TIGR01494">
    <property type="entry name" value="ATPase_P-type"/>
    <property type="match status" value="2"/>
</dbReference>
<dbReference type="SUPFAM" id="SSF55008">
    <property type="entry name" value="HMA, heavy metal-associated domain"/>
    <property type="match status" value="1"/>
</dbReference>
<dbReference type="InterPro" id="IPR036412">
    <property type="entry name" value="HAD-like_sf"/>
</dbReference>
<dbReference type="SUPFAM" id="SSF81653">
    <property type="entry name" value="Calcium ATPase, transduction domain A"/>
    <property type="match status" value="1"/>
</dbReference>
<dbReference type="AlphaFoldDB" id="A0AA38LFB0"/>
<evidence type="ECO:0000256" key="5">
    <source>
        <dbReference type="ARBA" id="ARBA00022840"/>
    </source>
</evidence>
<dbReference type="GO" id="GO:0005524">
    <property type="term" value="F:ATP binding"/>
    <property type="evidence" value="ECO:0007669"/>
    <property type="project" value="UniProtKB-UniRule"/>
</dbReference>
<dbReference type="NCBIfam" id="TIGR01525">
    <property type="entry name" value="ATPase-IB_hvy"/>
    <property type="match status" value="1"/>
</dbReference>
<dbReference type="FunFam" id="2.70.150.10:FF:000002">
    <property type="entry name" value="Copper-transporting ATPase 1, putative"/>
    <property type="match status" value="1"/>
</dbReference>
<evidence type="ECO:0000256" key="7">
    <source>
        <dbReference type="ARBA" id="ARBA00022989"/>
    </source>
</evidence>
<dbReference type="InterPro" id="IPR023298">
    <property type="entry name" value="ATPase_P-typ_TM_dom_sf"/>
</dbReference>
<dbReference type="InterPro" id="IPR006121">
    <property type="entry name" value="HMA_dom"/>
</dbReference>
<dbReference type="PRINTS" id="PR00943">
    <property type="entry name" value="CUATPASE"/>
</dbReference>
<dbReference type="Gene3D" id="3.40.50.1000">
    <property type="entry name" value="HAD superfamily/HAD-like"/>
    <property type="match status" value="1"/>
</dbReference>
<accession>A0AA38LFB0</accession>
<dbReference type="InterPro" id="IPR023214">
    <property type="entry name" value="HAD_sf"/>
</dbReference>
<dbReference type="EMBL" id="JAHRHJ020000004">
    <property type="protein sequence ID" value="KAH9318997.1"/>
    <property type="molecule type" value="Genomic_DNA"/>
</dbReference>
<evidence type="ECO:0000256" key="8">
    <source>
        <dbReference type="ARBA" id="ARBA00023136"/>
    </source>
</evidence>
<dbReference type="PANTHER" id="PTHR43520">
    <property type="entry name" value="ATP7, ISOFORM B"/>
    <property type="match status" value="1"/>
</dbReference>
<feature type="transmembrane region" description="Helical" evidence="9">
    <location>
        <begin position="354"/>
        <end position="372"/>
    </location>
</feature>
<evidence type="ECO:0000256" key="3">
    <source>
        <dbReference type="ARBA" id="ARBA00022723"/>
    </source>
</evidence>
<dbReference type="InterPro" id="IPR001757">
    <property type="entry name" value="P_typ_ATPase"/>
</dbReference>
<keyword evidence="7 9" id="KW-1133">Transmembrane helix</keyword>
<organism evidence="11 12">
    <name type="scientific">Taxus chinensis</name>
    <name type="common">Chinese yew</name>
    <name type="synonym">Taxus wallichiana var. chinensis</name>
    <dbReference type="NCBI Taxonomy" id="29808"/>
    <lineage>
        <taxon>Eukaryota</taxon>
        <taxon>Viridiplantae</taxon>
        <taxon>Streptophyta</taxon>
        <taxon>Embryophyta</taxon>
        <taxon>Tracheophyta</taxon>
        <taxon>Spermatophyta</taxon>
        <taxon>Pinopsida</taxon>
        <taxon>Pinidae</taxon>
        <taxon>Conifers II</taxon>
        <taxon>Cupressales</taxon>
        <taxon>Taxaceae</taxon>
        <taxon>Taxus</taxon>
    </lineage>
</organism>
<dbReference type="Pfam" id="PF00122">
    <property type="entry name" value="E1-E2_ATPase"/>
    <property type="match status" value="1"/>
</dbReference>
<dbReference type="Proteomes" id="UP000824469">
    <property type="component" value="Unassembled WGS sequence"/>
</dbReference>
<keyword evidence="2 9" id="KW-0812">Transmembrane</keyword>
<dbReference type="Pfam" id="PF00702">
    <property type="entry name" value="Hydrolase"/>
    <property type="match status" value="1"/>
</dbReference>
<feature type="non-terminal residue" evidence="11">
    <location>
        <position position="768"/>
    </location>
</feature>
<proteinExistence type="inferred from homology"/>
<feature type="transmembrane region" description="Helical" evidence="9">
    <location>
        <begin position="725"/>
        <end position="744"/>
    </location>
</feature>
<feature type="transmembrane region" description="Helical" evidence="9">
    <location>
        <begin position="163"/>
        <end position="182"/>
    </location>
</feature>
<gene>
    <name evidence="11" type="ORF">KI387_020766</name>
</gene>
<evidence type="ECO:0000259" key="10">
    <source>
        <dbReference type="PROSITE" id="PS50846"/>
    </source>
</evidence>
<comment type="subcellular location">
    <subcellularLocation>
        <location evidence="1">Membrane</location>
        <topology evidence="1">Multi-pass membrane protein</topology>
    </subcellularLocation>
</comment>
<evidence type="ECO:0000313" key="12">
    <source>
        <dbReference type="Proteomes" id="UP000824469"/>
    </source>
</evidence>
<dbReference type="InterPro" id="IPR036163">
    <property type="entry name" value="HMA_dom_sf"/>
</dbReference>
<name>A0AA38LFB0_TAXCH</name>
<dbReference type="CDD" id="cd00371">
    <property type="entry name" value="HMA"/>
    <property type="match status" value="1"/>
</dbReference>
<dbReference type="Gene3D" id="2.70.150.10">
    <property type="entry name" value="Calcium-transporting ATPase, cytoplasmic transduction domain A"/>
    <property type="match status" value="1"/>
</dbReference>
<keyword evidence="12" id="KW-1185">Reference proteome</keyword>
<evidence type="ECO:0000256" key="2">
    <source>
        <dbReference type="ARBA" id="ARBA00022692"/>
    </source>
</evidence>
<dbReference type="GO" id="GO:0016887">
    <property type="term" value="F:ATP hydrolysis activity"/>
    <property type="evidence" value="ECO:0007669"/>
    <property type="project" value="InterPro"/>
</dbReference>
<dbReference type="InterPro" id="IPR027256">
    <property type="entry name" value="P-typ_ATPase_IB"/>
</dbReference>
<dbReference type="OMA" id="NAPLMHL"/>
<feature type="transmembrane region" description="Helical" evidence="9">
    <location>
        <begin position="102"/>
        <end position="125"/>
    </location>
</feature>
<feature type="non-terminal residue" evidence="11">
    <location>
        <position position="1"/>
    </location>
</feature>
<protein>
    <recommendedName>
        <fullName evidence="10">HMA domain-containing protein</fullName>
    </recommendedName>
</protein>
<dbReference type="InterPro" id="IPR008250">
    <property type="entry name" value="ATPase_P-typ_transduc_dom_A_sf"/>
</dbReference>
<dbReference type="InterPro" id="IPR023299">
    <property type="entry name" value="ATPase_P-typ_cyto_dom_N"/>
</dbReference>
<evidence type="ECO:0000313" key="11">
    <source>
        <dbReference type="EMBL" id="KAH9318997.1"/>
    </source>
</evidence>
<feature type="transmembrane region" description="Helical" evidence="9">
    <location>
        <begin position="131"/>
        <end position="151"/>
    </location>
</feature>
<comment type="similarity">
    <text evidence="9">Belongs to the cation transport ATPase (P-type) (TC 3.A.3) family. Type IB subfamily.</text>
</comment>
<dbReference type="PRINTS" id="PR00119">
    <property type="entry name" value="CATATPASE"/>
</dbReference>
<dbReference type="GO" id="GO:0055070">
    <property type="term" value="P:copper ion homeostasis"/>
    <property type="evidence" value="ECO:0007669"/>
    <property type="project" value="TreeGrafter"/>
</dbReference>
<dbReference type="Gene3D" id="3.40.1110.10">
    <property type="entry name" value="Calcium-transporting ATPase, cytoplasmic domain N"/>
    <property type="match status" value="1"/>
</dbReference>
<dbReference type="GO" id="GO:0016020">
    <property type="term" value="C:membrane"/>
    <property type="evidence" value="ECO:0007669"/>
    <property type="project" value="UniProtKB-SubCell"/>
</dbReference>
<keyword evidence="5 9" id="KW-0067">ATP-binding</keyword>
<dbReference type="SUPFAM" id="SSF81665">
    <property type="entry name" value="Calcium ATPase, transmembrane domain M"/>
    <property type="match status" value="1"/>
</dbReference>
<dbReference type="GO" id="GO:0005507">
    <property type="term" value="F:copper ion binding"/>
    <property type="evidence" value="ECO:0007669"/>
    <property type="project" value="TreeGrafter"/>
</dbReference>
<dbReference type="Gene3D" id="3.30.70.100">
    <property type="match status" value="1"/>
</dbReference>
<comment type="caution">
    <text evidence="11">The sequence shown here is derived from an EMBL/GenBank/DDBJ whole genome shotgun (WGS) entry which is preliminary data.</text>
</comment>
<reference evidence="11 12" key="1">
    <citation type="journal article" date="2021" name="Nat. Plants">
        <title>The Taxus genome provides insights into paclitaxel biosynthesis.</title>
        <authorList>
            <person name="Xiong X."/>
            <person name="Gou J."/>
            <person name="Liao Q."/>
            <person name="Li Y."/>
            <person name="Zhou Q."/>
            <person name="Bi G."/>
            <person name="Li C."/>
            <person name="Du R."/>
            <person name="Wang X."/>
            <person name="Sun T."/>
            <person name="Guo L."/>
            <person name="Liang H."/>
            <person name="Lu P."/>
            <person name="Wu Y."/>
            <person name="Zhang Z."/>
            <person name="Ro D.K."/>
            <person name="Shang Y."/>
            <person name="Huang S."/>
            <person name="Yan J."/>
        </authorList>
    </citation>
    <scope>NUCLEOTIDE SEQUENCE [LARGE SCALE GENOMIC DNA]</scope>
    <source>
        <strain evidence="11">Ta-2019</strain>
    </source>
</reference>
<dbReference type="InterPro" id="IPR059000">
    <property type="entry name" value="ATPase_P-type_domA"/>
</dbReference>
<evidence type="ECO:0000256" key="6">
    <source>
        <dbReference type="ARBA" id="ARBA00022967"/>
    </source>
</evidence>
<dbReference type="SUPFAM" id="SSF56784">
    <property type="entry name" value="HAD-like"/>
    <property type="match status" value="1"/>
</dbReference>
<dbReference type="PANTHER" id="PTHR43520:SF22">
    <property type="entry name" value="COPPER-TRANSPORTING ATPASE PAA1, CHLOROPLASTIC"/>
    <property type="match status" value="1"/>
</dbReference>
<feature type="transmembrane region" description="Helical" evidence="9">
    <location>
        <begin position="384"/>
        <end position="409"/>
    </location>
</feature>
<feature type="domain" description="HMA" evidence="10">
    <location>
        <begin position="1"/>
        <end position="60"/>
    </location>
</feature>
<keyword evidence="3 9" id="KW-0479">Metal-binding</keyword>
<keyword evidence="8 9" id="KW-0472">Membrane</keyword>